<proteinExistence type="predicted"/>
<dbReference type="AlphaFoldDB" id="A0A1H6BR07"/>
<name>A0A1H6BR07_9ACTN</name>
<evidence type="ECO:0000313" key="2">
    <source>
        <dbReference type="EMBL" id="SEG62867.1"/>
    </source>
</evidence>
<keyword evidence="2" id="KW-0547">Nucleotide-binding</keyword>
<feature type="compositionally biased region" description="Basic and acidic residues" evidence="1">
    <location>
        <begin position="93"/>
        <end position="103"/>
    </location>
</feature>
<feature type="region of interest" description="Disordered" evidence="1">
    <location>
        <begin position="91"/>
        <end position="117"/>
    </location>
</feature>
<accession>A0A1H6BR07</accession>
<sequence>MNEMAVTAEHLIVIGRGRLIADTAMDALAGYLQGDVLVRTPHPEQFAGLMRAHGATVVSEGDGALYVRDLNAARIGELALAELSPRGASLEEASMRLTEHSTEYRTGGGAASKEGVR</sequence>
<protein>
    <submittedName>
        <fullName evidence="2">ABC-2 type transport system ATP-binding protein</fullName>
    </submittedName>
</protein>
<dbReference type="EMBL" id="FNVT01000003">
    <property type="protein sequence ID" value="SEG62867.1"/>
    <property type="molecule type" value="Genomic_DNA"/>
</dbReference>
<organism evidence="2 3">
    <name type="scientific">Nonomuraea solani</name>
    <dbReference type="NCBI Taxonomy" id="1144553"/>
    <lineage>
        <taxon>Bacteria</taxon>
        <taxon>Bacillati</taxon>
        <taxon>Actinomycetota</taxon>
        <taxon>Actinomycetes</taxon>
        <taxon>Streptosporangiales</taxon>
        <taxon>Streptosporangiaceae</taxon>
        <taxon>Nonomuraea</taxon>
    </lineage>
</organism>
<dbReference type="GO" id="GO:0005524">
    <property type="term" value="F:ATP binding"/>
    <property type="evidence" value="ECO:0007669"/>
    <property type="project" value="UniProtKB-KW"/>
</dbReference>
<evidence type="ECO:0000256" key="1">
    <source>
        <dbReference type="SAM" id="MobiDB-lite"/>
    </source>
</evidence>
<keyword evidence="3" id="KW-1185">Reference proteome</keyword>
<keyword evidence="2" id="KW-0067">ATP-binding</keyword>
<reference evidence="2 3" key="1">
    <citation type="submission" date="2016-10" db="EMBL/GenBank/DDBJ databases">
        <authorList>
            <person name="de Groot N.N."/>
        </authorList>
    </citation>
    <scope>NUCLEOTIDE SEQUENCE [LARGE SCALE GENOMIC DNA]</scope>
    <source>
        <strain evidence="2 3">CGMCC 4.7037</strain>
    </source>
</reference>
<evidence type="ECO:0000313" key="3">
    <source>
        <dbReference type="Proteomes" id="UP000236732"/>
    </source>
</evidence>
<gene>
    <name evidence="2" type="ORF">SAMN05444920_103560</name>
</gene>
<dbReference type="Proteomes" id="UP000236732">
    <property type="component" value="Unassembled WGS sequence"/>
</dbReference>